<dbReference type="PROSITE" id="PS00775">
    <property type="entry name" value="GLYCOSYL_HYDROL_F3"/>
    <property type="match status" value="1"/>
</dbReference>
<sequence>MKIKMMTMLGAVLGSMFILAGSAAAAERFSDLQHVKWAEDSITYMADRGTVAGVGNGKFAPENQVTRAQAVTFLVRELYPEQLQTGAGSPSYTDVPTTHPFYREIGIAEQQGLAIGFPDGTFHPDTAMSRAETAAFLTRAFALTTGGKSVNLTDVQHHWAAEPFQLMSSNGLIGGYTDGTYRPDRSVTRAEFSVFLARVIRFERQTAIVAQDWDKLISYMTVGEQVGQMLMPDMRQWNGQPTTTVNEGLKRSVQDLDLGGMILFDKNIVNARQVVQLTHDLQKEAGELPLFLGIDQEGGVIKRIPGGTNLPGQMALGATGNVTLAKAAGKLTGEELRALGLQVNFAPVLDVNSNPDNPIIGMRSFGSDADMVSRLGLATIQGLRQAGVIAAVKHFPGHGDTTVDSHLGLPVLTHNRERLDAVELKPFRTAIEGGVDMIMTGHIAFPTIDHEHVTSLKDGSQVPIPATLSKKILTGLLREEMGYQGIIISDAFTMNGIAEHFGEKQAVERAVNAGVDIILMPQNPEAAHETLVQAVKKGRIPVETIHKSVKRILELKAKYGLFDEEDTLTQKFSALQTIGSEEHRAVEREIAERAVTVFASRDGANPDSIQPSDRVVIAATDKEQAAQLQRQLTQAAGNLSLKTEIAVMGQGNTSGALQKMEQADYVIMASYQFRNVASEFGWSDIQTLVDTLNKANKRYVLLSLGNPYETMYVQNVRSALAVYGKQEPNTQAAIQVLLGQLKAEGVLPVATQSRQK</sequence>
<dbReference type="InterPro" id="IPR019800">
    <property type="entry name" value="Glyco_hydro_3_AS"/>
</dbReference>
<comment type="caution">
    <text evidence="8">The sequence shown here is derived from an EMBL/GenBank/DDBJ whole genome shotgun (WGS) entry which is preliminary data.</text>
</comment>
<evidence type="ECO:0000256" key="1">
    <source>
        <dbReference type="ARBA" id="ARBA00001231"/>
    </source>
</evidence>
<name>A0ABY1LUI1_9BACL</name>
<dbReference type="PANTHER" id="PTHR30480">
    <property type="entry name" value="BETA-HEXOSAMINIDASE-RELATED"/>
    <property type="match status" value="1"/>
</dbReference>
<comment type="similarity">
    <text evidence="2">Belongs to the glycosyl hydrolase 3 family.</text>
</comment>
<feature type="domain" description="SLH" evidence="7">
    <location>
        <begin position="147"/>
        <end position="210"/>
    </location>
</feature>
<feature type="chain" id="PRO_5045463788" description="beta-N-acetylhexosaminidase" evidence="6">
    <location>
        <begin position="26"/>
        <end position="756"/>
    </location>
</feature>
<dbReference type="Gene3D" id="3.40.50.1700">
    <property type="entry name" value="Glycoside hydrolase family 3 C-terminal domain"/>
    <property type="match status" value="1"/>
</dbReference>
<dbReference type="InterPro" id="IPR001764">
    <property type="entry name" value="Glyco_hydro_3_N"/>
</dbReference>
<keyword evidence="4" id="KW-0378">Hydrolase</keyword>
<dbReference type="PROSITE" id="PS51272">
    <property type="entry name" value="SLH"/>
    <property type="match status" value="3"/>
</dbReference>
<dbReference type="InterPro" id="IPR001119">
    <property type="entry name" value="SLH_dom"/>
</dbReference>
<reference evidence="8 9" key="1">
    <citation type="submission" date="2017-04" db="EMBL/GenBank/DDBJ databases">
        <authorList>
            <person name="Varghese N."/>
            <person name="Submissions S."/>
        </authorList>
    </citation>
    <scope>NUCLEOTIDE SEQUENCE [LARGE SCALE GENOMIC DNA]</scope>
    <source>
        <strain evidence="8 9">J12</strain>
    </source>
</reference>
<dbReference type="GeneID" id="43344660"/>
<dbReference type="InterPro" id="IPR036962">
    <property type="entry name" value="Glyco_hydro_3_N_sf"/>
</dbReference>
<dbReference type="Proteomes" id="UP000192939">
    <property type="component" value="Unassembled WGS sequence"/>
</dbReference>
<dbReference type="Pfam" id="PF00933">
    <property type="entry name" value="Glyco_hydro_3"/>
    <property type="match status" value="1"/>
</dbReference>
<evidence type="ECO:0000256" key="6">
    <source>
        <dbReference type="SAM" id="SignalP"/>
    </source>
</evidence>
<evidence type="ECO:0000313" key="9">
    <source>
        <dbReference type="Proteomes" id="UP000192939"/>
    </source>
</evidence>
<evidence type="ECO:0000256" key="3">
    <source>
        <dbReference type="ARBA" id="ARBA00012663"/>
    </source>
</evidence>
<protein>
    <recommendedName>
        <fullName evidence="3">beta-N-acetylhexosaminidase</fullName>
        <ecNumber evidence="3">3.2.1.52</ecNumber>
    </recommendedName>
</protein>
<evidence type="ECO:0000259" key="7">
    <source>
        <dbReference type="PROSITE" id="PS51272"/>
    </source>
</evidence>
<keyword evidence="9" id="KW-1185">Reference proteome</keyword>
<dbReference type="PRINTS" id="PR00133">
    <property type="entry name" value="GLHYDRLASE3"/>
</dbReference>
<dbReference type="EC" id="3.2.1.52" evidence="3"/>
<dbReference type="Pfam" id="PF00395">
    <property type="entry name" value="SLH"/>
    <property type="match status" value="3"/>
</dbReference>
<dbReference type="SUPFAM" id="SSF51445">
    <property type="entry name" value="(Trans)glycosidases"/>
    <property type="match status" value="1"/>
</dbReference>
<feature type="signal peptide" evidence="6">
    <location>
        <begin position="1"/>
        <end position="25"/>
    </location>
</feature>
<accession>A0ABY1LUI1</accession>
<feature type="domain" description="SLH" evidence="7">
    <location>
        <begin position="89"/>
        <end position="146"/>
    </location>
</feature>
<organism evidence="8 9">
    <name type="scientific">Paenibacillus barengoltzii J12</name>
    <dbReference type="NCBI Taxonomy" id="935846"/>
    <lineage>
        <taxon>Bacteria</taxon>
        <taxon>Bacillati</taxon>
        <taxon>Bacillota</taxon>
        <taxon>Bacilli</taxon>
        <taxon>Bacillales</taxon>
        <taxon>Paenibacillaceae</taxon>
        <taxon>Paenibacillus</taxon>
    </lineage>
</organism>
<evidence type="ECO:0000313" key="8">
    <source>
        <dbReference type="EMBL" id="SMF07237.1"/>
    </source>
</evidence>
<feature type="domain" description="SLH" evidence="7">
    <location>
        <begin position="25"/>
        <end position="88"/>
    </location>
</feature>
<proteinExistence type="inferred from homology"/>
<dbReference type="Gene3D" id="3.20.20.300">
    <property type="entry name" value="Glycoside hydrolase, family 3, N-terminal domain"/>
    <property type="match status" value="1"/>
</dbReference>
<dbReference type="InterPro" id="IPR017853">
    <property type="entry name" value="GH"/>
</dbReference>
<keyword evidence="5" id="KW-0326">Glycosidase</keyword>
<dbReference type="EMBL" id="FXAE01000007">
    <property type="protein sequence ID" value="SMF07237.1"/>
    <property type="molecule type" value="Genomic_DNA"/>
</dbReference>
<comment type="catalytic activity">
    <reaction evidence="1">
        <text>Hydrolysis of terminal non-reducing N-acetyl-D-hexosamine residues in N-acetyl-beta-D-hexosaminides.</text>
        <dbReference type="EC" id="3.2.1.52"/>
    </reaction>
</comment>
<dbReference type="InterPro" id="IPR036881">
    <property type="entry name" value="Glyco_hydro_3_C_sf"/>
</dbReference>
<evidence type="ECO:0000256" key="4">
    <source>
        <dbReference type="ARBA" id="ARBA00022801"/>
    </source>
</evidence>
<dbReference type="PANTHER" id="PTHR30480:SF13">
    <property type="entry name" value="BETA-HEXOSAMINIDASE"/>
    <property type="match status" value="1"/>
</dbReference>
<evidence type="ECO:0000256" key="5">
    <source>
        <dbReference type="ARBA" id="ARBA00023295"/>
    </source>
</evidence>
<keyword evidence="6" id="KW-0732">Signal</keyword>
<dbReference type="RefSeq" id="WP_016312147.1">
    <property type="nucleotide sequence ID" value="NZ_FXAE01000007.1"/>
</dbReference>
<evidence type="ECO:0000256" key="2">
    <source>
        <dbReference type="ARBA" id="ARBA00005336"/>
    </source>
</evidence>
<gene>
    <name evidence="8" type="ORF">SAMN02744124_01111</name>
</gene>
<dbReference type="InterPro" id="IPR050226">
    <property type="entry name" value="NagZ_Beta-hexosaminidase"/>
</dbReference>